<feature type="compositionally biased region" description="Pro residues" evidence="1">
    <location>
        <begin position="32"/>
        <end position="46"/>
    </location>
</feature>
<feature type="compositionally biased region" description="Basic and acidic residues" evidence="1">
    <location>
        <begin position="180"/>
        <end position="191"/>
    </location>
</feature>
<feature type="region of interest" description="Disordered" evidence="1">
    <location>
        <begin position="1"/>
        <end position="113"/>
    </location>
</feature>
<reference evidence="2" key="1">
    <citation type="submission" date="2023-10" db="EMBL/GenBank/DDBJ databases">
        <authorList>
            <person name="Chen Y."/>
            <person name="Shah S."/>
            <person name="Dougan E. K."/>
            <person name="Thang M."/>
            <person name="Chan C."/>
        </authorList>
    </citation>
    <scope>NUCLEOTIDE SEQUENCE [LARGE SCALE GENOMIC DNA]</scope>
</reference>
<feature type="compositionally biased region" description="Basic and acidic residues" evidence="1">
    <location>
        <begin position="669"/>
        <end position="678"/>
    </location>
</feature>
<organism evidence="2 3">
    <name type="scientific">Prorocentrum cordatum</name>
    <dbReference type="NCBI Taxonomy" id="2364126"/>
    <lineage>
        <taxon>Eukaryota</taxon>
        <taxon>Sar</taxon>
        <taxon>Alveolata</taxon>
        <taxon>Dinophyceae</taxon>
        <taxon>Prorocentrales</taxon>
        <taxon>Prorocentraceae</taxon>
        <taxon>Prorocentrum</taxon>
    </lineage>
</organism>
<feature type="region of interest" description="Disordered" evidence="1">
    <location>
        <begin position="158"/>
        <end position="213"/>
    </location>
</feature>
<proteinExistence type="predicted"/>
<keyword evidence="3" id="KW-1185">Reference proteome</keyword>
<evidence type="ECO:0000256" key="1">
    <source>
        <dbReference type="SAM" id="MobiDB-lite"/>
    </source>
</evidence>
<comment type="caution">
    <text evidence="2">The sequence shown here is derived from an EMBL/GenBank/DDBJ whole genome shotgun (WGS) entry which is preliminary data.</text>
</comment>
<name>A0ABN9Q6V7_9DINO</name>
<feature type="compositionally biased region" description="Low complexity" evidence="1">
    <location>
        <begin position="641"/>
        <end position="663"/>
    </location>
</feature>
<accession>A0ABN9Q6V7</accession>
<evidence type="ECO:0000313" key="3">
    <source>
        <dbReference type="Proteomes" id="UP001189429"/>
    </source>
</evidence>
<feature type="region of interest" description="Disordered" evidence="1">
    <location>
        <begin position="603"/>
        <end position="678"/>
    </location>
</feature>
<evidence type="ECO:0008006" key="4">
    <source>
        <dbReference type="Google" id="ProtNLM"/>
    </source>
</evidence>
<gene>
    <name evidence="2" type="ORF">PCOR1329_LOCUS9360</name>
</gene>
<dbReference type="EMBL" id="CAUYUJ010002600">
    <property type="protein sequence ID" value="CAK0801502.1"/>
    <property type="molecule type" value="Genomic_DNA"/>
</dbReference>
<evidence type="ECO:0000313" key="2">
    <source>
        <dbReference type="EMBL" id="CAK0801502.1"/>
    </source>
</evidence>
<dbReference type="Proteomes" id="UP001189429">
    <property type="component" value="Unassembled WGS sequence"/>
</dbReference>
<feature type="compositionally biased region" description="Pro residues" evidence="1">
    <location>
        <begin position="84"/>
        <end position="98"/>
    </location>
</feature>
<protein>
    <recommendedName>
        <fullName evidence="4">Core-binding (CB) domain-containing protein</fullName>
    </recommendedName>
</protein>
<sequence>MASRRAKLDLERGWPQLERPLCGRVPLDPRAAPEPPAAGGAAPPPEALAHRGHGQGSGRKALKGHMLCGRQPLPAPAQLERPPCGRPPIGPRPALGPPPEDEPLARPGQTTGQKRAGVIIWAMPLERFPCGRQPLPPRAACWGTARLGGDSITARSTAGGVAQPRRAPPERSGAAAVPLRAERSRRRELGRGKRRAGIAAAGKRAPRGGRAAGFRRKAALRWKDKRDEGIARAAKCWGNILASTGGPTQELLTAMPPDRRARHLQRMLRRWSHTTLQRHASNVMAFTVWHRAKREGSPFAALPSCEQATLRLIDYVDDFIDADVNATVPKARLASLAFLARLAQISDRLPTEHVAVSTAAAAHYRETATAGHRARAYTVEQIRTLECAVKKPPSALSRITARNELRKVHASLRNDDSIWDSPSAWRAAGGERGFLYGTAHKTKGAEATSTRLSPEMPWSAPLRGVCTEPSRWAQGYLEDCAELGIADQEYAAPAPWAARARLIPPGATEPDEWVTQVRVVLQEAGIPREQAAGISLHSGKKTALTWAGTSGKFSEADLAILGHHRSAGVGKCVRAYNMSELSAPIAKLASLLEDIAAGKFHPDAPPGLQWGPAPQQPVPLQLPARPDAGRGPSDAASQDMPAASPRQRQARRGAGAPAPGAAPDLRVGWPREGESADEAPKARLGFLVSDNINPSRPRYVHEAIIAPAADSKRRRTARLRAQTPHGVVTTLCDNTLQSASWSQECPRGADLRTCL</sequence>
<feature type="compositionally biased region" description="Basic and acidic residues" evidence="1">
    <location>
        <begin position="1"/>
        <end position="12"/>
    </location>
</feature>
<feature type="non-terminal residue" evidence="2">
    <location>
        <position position="755"/>
    </location>
</feature>